<dbReference type="PANTHER" id="PTHR33221:SF4">
    <property type="entry name" value="HTH-TYPE TRANSCRIPTIONAL REPRESSOR NSRR"/>
    <property type="match status" value="1"/>
</dbReference>
<protein>
    <submittedName>
        <fullName evidence="2">Transcriptional regulator, BadM/Rrf2 family</fullName>
    </submittedName>
</protein>
<sequence>MRMTLHTDYALRMLIYLAAKQGAPCTVSDVAETYGLSRNHLLKVARRLGQLDAVKTLRGRAGGIALARAPEEIGLGTIIRGMEESLALVECMGTGESACVLTPACRLKGVVKEALDAYLAVFDRYSLADLVANRQTLAGLLGLGAEAPMAITSG</sequence>
<evidence type="ECO:0000313" key="2">
    <source>
        <dbReference type="EMBL" id="SEC19869.1"/>
    </source>
</evidence>
<keyword evidence="1" id="KW-0238">DNA-binding</keyword>
<dbReference type="Proteomes" id="UP000199064">
    <property type="component" value="Unassembled WGS sequence"/>
</dbReference>
<dbReference type="SUPFAM" id="SSF46785">
    <property type="entry name" value="Winged helix' DNA-binding domain"/>
    <property type="match status" value="1"/>
</dbReference>
<dbReference type="Pfam" id="PF02082">
    <property type="entry name" value="Rrf2"/>
    <property type="match status" value="1"/>
</dbReference>
<name>A0A1H4QJY1_9HYPH</name>
<reference evidence="3" key="1">
    <citation type="submission" date="2016-10" db="EMBL/GenBank/DDBJ databases">
        <authorList>
            <person name="Varghese N."/>
            <person name="Submissions S."/>
        </authorList>
    </citation>
    <scope>NUCLEOTIDE SEQUENCE [LARGE SCALE GENOMIC DNA]</scope>
    <source>
        <strain evidence="3">ES.061</strain>
    </source>
</reference>
<dbReference type="Gene3D" id="1.10.10.10">
    <property type="entry name" value="Winged helix-like DNA-binding domain superfamily/Winged helix DNA-binding domain"/>
    <property type="match status" value="1"/>
</dbReference>
<organism evidence="2 3">
    <name type="scientific">Nitratireductor aquibiodomus</name>
    <dbReference type="NCBI Taxonomy" id="204799"/>
    <lineage>
        <taxon>Bacteria</taxon>
        <taxon>Pseudomonadati</taxon>
        <taxon>Pseudomonadota</taxon>
        <taxon>Alphaproteobacteria</taxon>
        <taxon>Hyphomicrobiales</taxon>
        <taxon>Phyllobacteriaceae</taxon>
        <taxon>Nitratireductor</taxon>
    </lineage>
</organism>
<dbReference type="GO" id="GO:0003677">
    <property type="term" value="F:DNA binding"/>
    <property type="evidence" value="ECO:0007669"/>
    <property type="project" value="UniProtKB-KW"/>
</dbReference>
<gene>
    <name evidence="2" type="ORF">SAMN05216452_4115</name>
</gene>
<dbReference type="GO" id="GO:0003700">
    <property type="term" value="F:DNA-binding transcription factor activity"/>
    <property type="evidence" value="ECO:0007669"/>
    <property type="project" value="TreeGrafter"/>
</dbReference>
<dbReference type="EMBL" id="FNSL01000002">
    <property type="protein sequence ID" value="SEC19869.1"/>
    <property type="molecule type" value="Genomic_DNA"/>
</dbReference>
<dbReference type="InterPro" id="IPR000944">
    <property type="entry name" value="Tscrpt_reg_Rrf2"/>
</dbReference>
<proteinExistence type="predicted"/>
<evidence type="ECO:0000313" key="3">
    <source>
        <dbReference type="Proteomes" id="UP000199064"/>
    </source>
</evidence>
<dbReference type="PANTHER" id="PTHR33221">
    <property type="entry name" value="WINGED HELIX-TURN-HELIX TRANSCRIPTIONAL REGULATOR, RRF2 FAMILY"/>
    <property type="match status" value="1"/>
</dbReference>
<dbReference type="InterPro" id="IPR036390">
    <property type="entry name" value="WH_DNA-bd_sf"/>
</dbReference>
<dbReference type="AlphaFoldDB" id="A0A1H4QJY1"/>
<accession>A0A1H4QJY1</accession>
<evidence type="ECO:0000256" key="1">
    <source>
        <dbReference type="ARBA" id="ARBA00023125"/>
    </source>
</evidence>
<keyword evidence="3" id="KW-1185">Reference proteome</keyword>
<dbReference type="NCBIfam" id="TIGR00738">
    <property type="entry name" value="rrf2_super"/>
    <property type="match status" value="1"/>
</dbReference>
<dbReference type="PROSITE" id="PS51197">
    <property type="entry name" value="HTH_RRF2_2"/>
    <property type="match status" value="1"/>
</dbReference>
<dbReference type="InterPro" id="IPR036388">
    <property type="entry name" value="WH-like_DNA-bd_sf"/>
</dbReference>
<dbReference type="GO" id="GO:0005829">
    <property type="term" value="C:cytosol"/>
    <property type="evidence" value="ECO:0007669"/>
    <property type="project" value="TreeGrafter"/>
</dbReference>